<name>A0AAV9E9U3_ACOCL</name>
<evidence type="ECO:0000313" key="1">
    <source>
        <dbReference type="EMBL" id="KAK1310280.1"/>
    </source>
</evidence>
<reference evidence="1" key="2">
    <citation type="submission" date="2023-06" db="EMBL/GenBank/DDBJ databases">
        <authorList>
            <person name="Ma L."/>
            <person name="Liu K.-W."/>
            <person name="Li Z."/>
            <person name="Hsiao Y.-Y."/>
            <person name="Qi Y."/>
            <person name="Fu T."/>
            <person name="Tang G."/>
            <person name="Zhang D."/>
            <person name="Sun W.-H."/>
            <person name="Liu D.-K."/>
            <person name="Li Y."/>
            <person name="Chen G.-Z."/>
            <person name="Liu X.-D."/>
            <person name="Liao X.-Y."/>
            <person name="Jiang Y.-T."/>
            <person name="Yu X."/>
            <person name="Hao Y."/>
            <person name="Huang J."/>
            <person name="Zhao X.-W."/>
            <person name="Ke S."/>
            <person name="Chen Y.-Y."/>
            <person name="Wu W.-L."/>
            <person name="Hsu J.-L."/>
            <person name="Lin Y.-F."/>
            <person name="Huang M.-D."/>
            <person name="Li C.-Y."/>
            <person name="Huang L."/>
            <person name="Wang Z.-W."/>
            <person name="Zhao X."/>
            <person name="Zhong W.-Y."/>
            <person name="Peng D.-H."/>
            <person name="Ahmad S."/>
            <person name="Lan S."/>
            <person name="Zhang J.-S."/>
            <person name="Tsai W.-C."/>
            <person name="Van De Peer Y."/>
            <person name="Liu Z.-J."/>
        </authorList>
    </citation>
    <scope>NUCLEOTIDE SEQUENCE</scope>
    <source>
        <strain evidence="1">CP</strain>
        <tissue evidence="1">Leaves</tissue>
    </source>
</reference>
<comment type="caution">
    <text evidence="1">The sequence shown here is derived from an EMBL/GenBank/DDBJ whole genome shotgun (WGS) entry which is preliminary data.</text>
</comment>
<dbReference type="InterPro" id="IPR052965">
    <property type="entry name" value="Pigment-catalase-like"/>
</dbReference>
<evidence type="ECO:0000313" key="2">
    <source>
        <dbReference type="Proteomes" id="UP001180020"/>
    </source>
</evidence>
<protein>
    <recommendedName>
        <fullName evidence="3">Desiccation-related protein PCC13-62</fullName>
    </recommendedName>
</protein>
<keyword evidence="2" id="KW-1185">Reference proteome</keyword>
<sequence length="193" mass="20756">MGGLAQQQTVLPSCDVELLQFALNFQFLEAEFFLYSSLGYGLDTVAPDLAKGGPSPIGVKKIVAGMLAIESGQDAAIRTLLYQRSLQRVFPYHFTVGVATDRISRLRDSLGRSGVKDSGLLARKNRTGGHSKGEIVVWGPDSLAYARTSMELLRIFYGTGNESRPGGFFPVGVRGTIGQALLPDSDVNTTCPL</sequence>
<dbReference type="AlphaFoldDB" id="A0AAV9E9U3"/>
<gene>
    <name evidence="1" type="ORF">QJS10_CPA08g00357</name>
</gene>
<organism evidence="1 2">
    <name type="scientific">Acorus calamus</name>
    <name type="common">Sweet flag</name>
    <dbReference type="NCBI Taxonomy" id="4465"/>
    <lineage>
        <taxon>Eukaryota</taxon>
        <taxon>Viridiplantae</taxon>
        <taxon>Streptophyta</taxon>
        <taxon>Embryophyta</taxon>
        <taxon>Tracheophyta</taxon>
        <taxon>Spermatophyta</taxon>
        <taxon>Magnoliopsida</taxon>
        <taxon>Liliopsida</taxon>
        <taxon>Acoraceae</taxon>
        <taxon>Acorus</taxon>
    </lineage>
</organism>
<evidence type="ECO:0008006" key="3">
    <source>
        <dbReference type="Google" id="ProtNLM"/>
    </source>
</evidence>
<dbReference type="PANTHER" id="PTHR31694">
    <property type="entry name" value="DESICCATION-LIKE PROTEIN"/>
    <property type="match status" value="1"/>
</dbReference>
<dbReference type="Proteomes" id="UP001180020">
    <property type="component" value="Unassembled WGS sequence"/>
</dbReference>
<dbReference type="PANTHER" id="PTHR31694:SF26">
    <property type="entry name" value="OS05G0151100 PROTEIN"/>
    <property type="match status" value="1"/>
</dbReference>
<proteinExistence type="predicted"/>
<accession>A0AAV9E9U3</accession>
<reference evidence="1" key="1">
    <citation type="journal article" date="2023" name="Nat. Commun.">
        <title>Diploid and tetraploid genomes of Acorus and the evolution of monocots.</title>
        <authorList>
            <person name="Ma L."/>
            <person name="Liu K.W."/>
            <person name="Li Z."/>
            <person name="Hsiao Y.Y."/>
            <person name="Qi Y."/>
            <person name="Fu T."/>
            <person name="Tang G.D."/>
            <person name="Zhang D."/>
            <person name="Sun W.H."/>
            <person name="Liu D.K."/>
            <person name="Li Y."/>
            <person name="Chen G.Z."/>
            <person name="Liu X.D."/>
            <person name="Liao X.Y."/>
            <person name="Jiang Y.T."/>
            <person name="Yu X."/>
            <person name="Hao Y."/>
            <person name="Huang J."/>
            <person name="Zhao X.W."/>
            <person name="Ke S."/>
            <person name="Chen Y.Y."/>
            <person name="Wu W.L."/>
            <person name="Hsu J.L."/>
            <person name="Lin Y.F."/>
            <person name="Huang M.D."/>
            <person name="Li C.Y."/>
            <person name="Huang L."/>
            <person name="Wang Z.W."/>
            <person name="Zhao X."/>
            <person name="Zhong W.Y."/>
            <person name="Peng D.H."/>
            <person name="Ahmad S."/>
            <person name="Lan S."/>
            <person name="Zhang J.S."/>
            <person name="Tsai W.C."/>
            <person name="Van de Peer Y."/>
            <person name="Liu Z.J."/>
        </authorList>
    </citation>
    <scope>NUCLEOTIDE SEQUENCE</scope>
    <source>
        <strain evidence="1">CP</strain>
    </source>
</reference>
<dbReference type="EMBL" id="JAUJYO010000008">
    <property type="protein sequence ID" value="KAK1310280.1"/>
    <property type="molecule type" value="Genomic_DNA"/>
</dbReference>